<dbReference type="RefSeq" id="WP_349220096.1">
    <property type="nucleotide sequence ID" value="NZ_JBBMFD010000018.1"/>
</dbReference>
<sequence length="159" mass="17322">MKKKPTAVFTAILSAALLWGGVPAAAQPAMEPNIVVSDSSYVDGISPRLKYLSSVFTDMTIRGNRADCQGNYTTFQNVKVQLQVMLQKSSFHSSLDSDWSEVASWDLTWTGPAQKILARSYTGLTPGYYYRVKTTATVLDGNVPLETVVVHSAVSYYGG</sequence>
<keyword evidence="1" id="KW-0732">Signal</keyword>
<feature type="signal peptide" evidence="1">
    <location>
        <begin position="1"/>
        <end position="26"/>
    </location>
</feature>
<dbReference type="EMBL" id="JBBMFD010000018">
    <property type="protein sequence ID" value="MEQ2441168.1"/>
    <property type="molecule type" value="Genomic_DNA"/>
</dbReference>
<gene>
    <name evidence="2" type="ORF">WMO26_10060</name>
</gene>
<accession>A0ABV1E1K3</accession>
<feature type="chain" id="PRO_5046042698" evidence="1">
    <location>
        <begin position="27"/>
        <end position="159"/>
    </location>
</feature>
<reference evidence="2 3" key="1">
    <citation type="submission" date="2024-03" db="EMBL/GenBank/DDBJ databases">
        <title>Human intestinal bacterial collection.</title>
        <authorList>
            <person name="Pauvert C."/>
            <person name="Hitch T.C.A."/>
            <person name="Clavel T."/>
        </authorList>
    </citation>
    <scope>NUCLEOTIDE SEQUENCE [LARGE SCALE GENOMIC DNA]</scope>
    <source>
        <strain evidence="2 3">CLA-JM-H44</strain>
    </source>
</reference>
<protein>
    <submittedName>
        <fullName evidence="2">Uncharacterized protein</fullName>
    </submittedName>
</protein>
<organism evidence="2 3">
    <name type="scientific">Solibaculum intestinale</name>
    <dbReference type="NCBI Taxonomy" id="3133165"/>
    <lineage>
        <taxon>Bacteria</taxon>
        <taxon>Bacillati</taxon>
        <taxon>Bacillota</taxon>
        <taxon>Clostridia</taxon>
        <taxon>Eubacteriales</taxon>
        <taxon>Oscillospiraceae</taxon>
        <taxon>Solibaculum</taxon>
    </lineage>
</organism>
<evidence type="ECO:0000313" key="2">
    <source>
        <dbReference type="EMBL" id="MEQ2441168.1"/>
    </source>
</evidence>
<evidence type="ECO:0000313" key="3">
    <source>
        <dbReference type="Proteomes" id="UP001489509"/>
    </source>
</evidence>
<comment type="caution">
    <text evidence="2">The sequence shown here is derived from an EMBL/GenBank/DDBJ whole genome shotgun (WGS) entry which is preliminary data.</text>
</comment>
<name>A0ABV1E1K3_9FIRM</name>
<evidence type="ECO:0000256" key="1">
    <source>
        <dbReference type="SAM" id="SignalP"/>
    </source>
</evidence>
<keyword evidence="3" id="KW-1185">Reference proteome</keyword>
<proteinExistence type="predicted"/>
<dbReference type="Proteomes" id="UP001489509">
    <property type="component" value="Unassembled WGS sequence"/>
</dbReference>